<evidence type="ECO:0000313" key="5">
    <source>
        <dbReference type="EMBL" id="SVD14504.1"/>
    </source>
</evidence>
<dbReference type="SMART" id="SM00382">
    <property type="entry name" value="AAA"/>
    <property type="match status" value="1"/>
</dbReference>
<dbReference type="Gene3D" id="3.40.50.300">
    <property type="entry name" value="P-loop containing nucleotide triphosphate hydrolases"/>
    <property type="match status" value="1"/>
</dbReference>
<dbReference type="AlphaFoldDB" id="A0A382SX85"/>
<proteinExistence type="predicted"/>
<keyword evidence="1" id="KW-0235">DNA replication</keyword>
<dbReference type="InterPro" id="IPR027417">
    <property type="entry name" value="P-loop_NTPase"/>
</dbReference>
<evidence type="ECO:0000256" key="1">
    <source>
        <dbReference type="ARBA" id="ARBA00022705"/>
    </source>
</evidence>
<dbReference type="InterPro" id="IPR050238">
    <property type="entry name" value="DNA_Rep/Repair_Clamp_Loader"/>
</dbReference>
<dbReference type="SUPFAM" id="SSF52540">
    <property type="entry name" value="P-loop containing nucleoside triphosphate hydrolases"/>
    <property type="match status" value="1"/>
</dbReference>
<dbReference type="InterPro" id="IPR003593">
    <property type="entry name" value="AAA+_ATPase"/>
</dbReference>
<keyword evidence="2" id="KW-0547">Nucleotide-binding</keyword>
<dbReference type="PANTHER" id="PTHR11669:SF20">
    <property type="entry name" value="REPLICATION FACTOR C SUBUNIT 4"/>
    <property type="match status" value="1"/>
</dbReference>
<keyword evidence="3" id="KW-0067">ATP-binding</keyword>
<reference evidence="5" key="1">
    <citation type="submission" date="2018-05" db="EMBL/GenBank/DDBJ databases">
        <authorList>
            <person name="Lanie J.A."/>
            <person name="Ng W.-L."/>
            <person name="Kazmierczak K.M."/>
            <person name="Andrzejewski T.M."/>
            <person name="Davidsen T.M."/>
            <person name="Wayne K.J."/>
            <person name="Tettelin H."/>
            <person name="Glass J.I."/>
            <person name="Rusch D."/>
            <person name="Podicherti R."/>
            <person name="Tsui H.-C.T."/>
            <person name="Winkler M.E."/>
        </authorList>
    </citation>
    <scope>NUCLEOTIDE SEQUENCE</scope>
</reference>
<dbReference type="GO" id="GO:0006281">
    <property type="term" value="P:DNA repair"/>
    <property type="evidence" value="ECO:0007669"/>
    <property type="project" value="TreeGrafter"/>
</dbReference>
<gene>
    <name evidence="5" type="ORF">METZ01_LOCUS367358</name>
</gene>
<dbReference type="GO" id="GO:0003689">
    <property type="term" value="F:DNA clamp loader activity"/>
    <property type="evidence" value="ECO:0007669"/>
    <property type="project" value="TreeGrafter"/>
</dbReference>
<dbReference type="CDD" id="cd00009">
    <property type="entry name" value="AAA"/>
    <property type="match status" value="1"/>
</dbReference>
<feature type="domain" description="AAA+ ATPase" evidence="4">
    <location>
        <begin position="39"/>
        <end position="157"/>
    </location>
</feature>
<dbReference type="InterPro" id="IPR003959">
    <property type="entry name" value="ATPase_AAA_core"/>
</dbReference>
<sequence length="203" mass="23080">MGGLSHSLWVEKYRPTDLSTYIGNEHLREKVGVYLESGDVPHLLLYGRAGTGKTTLAKIIVKNIDCDYLYINASDENKVDDVRNKVKTFASSVGFRDLKVLILDECDYLTPNAQAALRNLMETFSKHCRFILTCNYVERIIDPIQSRCQPYKIVPPSRKDVAKQMVHILDTEEVSYELDDVALIVNAGYPDIRRVINSAQRQV</sequence>
<dbReference type="GO" id="GO:0006261">
    <property type="term" value="P:DNA-templated DNA replication"/>
    <property type="evidence" value="ECO:0007669"/>
    <property type="project" value="TreeGrafter"/>
</dbReference>
<dbReference type="GO" id="GO:0005663">
    <property type="term" value="C:DNA replication factor C complex"/>
    <property type="evidence" value="ECO:0007669"/>
    <property type="project" value="TreeGrafter"/>
</dbReference>
<name>A0A382SX85_9ZZZZ</name>
<dbReference type="PANTHER" id="PTHR11669">
    <property type="entry name" value="REPLICATION FACTOR C / DNA POLYMERASE III GAMMA-TAU SUBUNIT"/>
    <property type="match status" value="1"/>
</dbReference>
<evidence type="ECO:0000256" key="2">
    <source>
        <dbReference type="ARBA" id="ARBA00022741"/>
    </source>
</evidence>
<dbReference type="Pfam" id="PF00004">
    <property type="entry name" value="AAA"/>
    <property type="match status" value="1"/>
</dbReference>
<organism evidence="5">
    <name type="scientific">marine metagenome</name>
    <dbReference type="NCBI Taxonomy" id="408172"/>
    <lineage>
        <taxon>unclassified sequences</taxon>
        <taxon>metagenomes</taxon>
        <taxon>ecological metagenomes</taxon>
    </lineage>
</organism>
<dbReference type="EMBL" id="UINC01132287">
    <property type="protein sequence ID" value="SVD14504.1"/>
    <property type="molecule type" value="Genomic_DNA"/>
</dbReference>
<dbReference type="GO" id="GO:0016887">
    <property type="term" value="F:ATP hydrolysis activity"/>
    <property type="evidence" value="ECO:0007669"/>
    <property type="project" value="InterPro"/>
</dbReference>
<evidence type="ECO:0000259" key="4">
    <source>
        <dbReference type="SMART" id="SM00382"/>
    </source>
</evidence>
<protein>
    <recommendedName>
        <fullName evidence="4">AAA+ ATPase domain-containing protein</fullName>
    </recommendedName>
</protein>
<accession>A0A382SX85</accession>
<dbReference type="Gene3D" id="1.10.8.60">
    <property type="match status" value="1"/>
</dbReference>
<dbReference type="GO" id="GO:0005524">
    <property type="term" value="F:ATP binding"/>
    <property type="evidence" value="ECO:0007669"/>
    <property type="project" value="UniProtKB-KW"/>
</dbReference>
<evidence type="ECO:0000256" key="3">
    <source>
        <dbReference type="ARBA" id="ARBA00022840"/>
    </source>
</evidence>
<feature type="non-terminal residue" evidence="5">
    <location>
        <position position="203"/>
    </location>
</feature>